<feature type="domain" description="J" evidence="8">
    <location>
        <begin position="2"/>
        <end position="74"/>
    </location>
</feature>
<sequence length="176" mass="20695">MDYFKLFDLSEDFFIDISDLTEIYQEKQRLYHPDRFASADDKEKLSALQMATEINAAYQTLKDPLTRAGYLLQCKGIDVQNEALTLKDNKFLTHQFELREKIDSLQTNRNLSHEDLLVELTILVQQIDVEQRNLKNELFTAVDYSNWENAADSLRKLKYYERLLGLIDDFEEKLAS</sequence>
<evidence type="ECO:0000259" key="8">
    <source>
        <dbReference type="PROSITE" id="PS50076"/>
    </source>
</evidence>
<dbReference type="PROSITE" id="PS50076">
    <property type="entry name" value="DNAJ_2"/>
    <property type="match status" value="1"/>
</dbReference>
<comment type="subunit">
    <text evidence="5 7">Interacts with HscA and stimulates its ATPase activity. Interacts with IscU.</text>
</comment>
<evidence type="ECO:0000256" key="1">
    <source>
        <dbReference type="ARBA" id="ARBA00010476"/>
    </source>
</evidence>
<evidence type="ECO:0000313" key="9">
    <source>
        <dbReference type="EMBL" id="MFC0180566.1"/>
    </source>
</evidence>
<keyword evidence="10" id="KW-1185">Reference proteome</keyword>
<dbReference type="EMBL" id="JBHLXE010000105">
    <property type="protein sequence ID" value="MFC0180566.1"/>
    <property type="molecule type" value="Genomic_DNA"/>
</dbReference>
<dbReference type="InterPro" id="IPR001623">
    <property type="entry name" value="DnaJ_domain"/>
</dbReference>
<dbReference type="InterPro" id="IPR036869">
    <property type="entry name" value="J_dom_sf"/>
</dbReference>
<protein>
    <recommendedName>
        <fullName evidence="2 7">Co-chaperone protein HscB</fullName>
    </recommendedName>
    <alternativeName>
        <fullName evidence="6 7">Hsc20</fullName>
    </alternativeName>
</protein>
<evidence type="ECO:0000256" key="5">
    <source>
        <dbReference type="ARBA" id="ARBA00025986"/>
    </source>
</evidence>
<dbReference type="SUPFAM" id="SSF46565">
    <property type="entry name" value="Chaperone J-domain"/>
    <property type="match status" value="1"/>
</dbReference>
<evidence type="ECO:0000256" key="7">
    <source>
        <dbReference type="HAMAP-Rule" id="MF_00682"/>
    </source>
</evidence>
<proteinExistence type="inferred from homology"/>
<evidence type="ECO:0000256" key="3">
    <source>
        <dbReference type="ARBA" id="ARBA00023186"/>
    </source>
</evidence>
<reference evidence="9 10" key="1">
    <citation type="submission" date="2024-09" db="EMBL/GenBank/DDBJ databases">
        <authorList>
            <person name="Sun Q."/>
            <person name="Mori K."/>
        </authorList>
    </citation>
    <scope>NUCLEOTIDE SEQUENCE [LARGE SCALE GENOMIC DNA]</scope>
    <source>
        <strain evidence="9 10">CCM 8545</strain>
    </source>
</reference>
<gene>
    <name evidence="7 9" type="primary">hscB</name>
    <name evidence="9" type="ORF">ACFFIT_10820</name>
</gene>
<organism evidence="9 10">
    <name type="scientific">Thorsellia kenyensis</name>
    <dbReference type="NCBI Taxonomy" id="1549888"/>
    <lineage>
        <taxon>Bacteria</taxon>
        <taxon>Pseudomonadati</taxon>
        <taxon>Pseudomonadota</taxon>
        <taxon>Gammaproteobacteria</taxon>
        <taxon>Enterobacterales</taxon>
        <taxon>Thorselliaceae</taxon>
        <taxon>Thorsellia</taxon>
    </lineage>
</organism>
<dbReference type="SUPFAM" id="SSF47144">
    <property type="entry name" value="HSC20 (HSCB), C-terminal oligomerisation domain"/>
    <property type="match status" value="1"/>
</dbReference>
<dbReference type="PANTHER" id="PTHR14021">
    <property type="entry name" value="IRON-SULFUR CLUSTER CO-CHAPERONE PROTEIN HSCB"/>
    <property type="match status" value="1"/>
</dbReference>
<dbReference type="NCBIfam" id="TIGR00714">
    <property type="entry name" value="hscB"/>
    <property type="match status" value="1"/>
</dbReference>
<keyword evidence="3 7" id="KW-0143">Chaperone</keyword>
<evidence type="ECO:0000256" key="6">
    <source>
        <dbReference type="ARBA" id="ARBA00030734"/>
    </source>
</evidence>
<comment type="similarity">
    <text evidence="1 7">Belongs to the HscB family.</text>
</comment>
<accession>A0ABV6CGB5</accession>
<dbReference type="Pfam" id="PF07743">
    <property type="entry name" value="HSCB_C"/>
    <property type="match status" value="1"/>
</dbReference>
<dbReference type="Proteomes" id="UP001589758">
    <property type="component" value="Unassembled WGS sequence"/>
</dbReference>
<comment type="function">
    <text evidence="4 7">Co-chaperone involved in the maturation of iron-sulfur cluster-containing proteins. Seems to help targeting proteins to be folded toward HscA.</text>
</comment>
<dbReference type="Pfam" id="PF00226">
    <property type="entry name" value="DnaJ"/>
    <property type="match status" value="1"/>
</dbReference>
<evidence type="ECO:0000256" key="4">
    <source>
        <dbReference type="ARBA" id="ARBA00025596"/>
    </source>
</evidence>
<name>A0ABV6CGB5_9GAMM</name>
<dbReference type="PANTHER" id="PTHR14021:SF15">
    <property type="entry name" value="IRON-SULFUR CLUSTER CO-CHAPERONE PROTEIN HSCB"/>
    <property type="match status" value="1"/>
</dbReference>
<dbReference type="RefSeq" id="WP_385877687.1">
    <property type="nucleotide sequence ID" value="NZ_JBHLXE010000105.1"/>
</dbReference>
<dbReference type="HAMAP" id="MF_00682">
    <property type="entry name" value="HscB"/>
    <property type="match status" value="1"/>
</dbReference>
<dbReference type="InterPro" id="IPR004640">
    <property type="entry name" value="HscB"/>
</dbReference>
<dbReference type="Gene3D" id="1.20.1280.20">
    <property type="entry name" value="HscB, C-terminal domain"/>
    <property type="match status" value="1"/>
</dbReference>
<dbReference type="CDD" id="cd06257">
    <property type="entry name" value="DnaJ"/>
    <property type="match status" value="1"/>
</dbReference>
<dbReference type="InterPro" id="IPR036386">
    <property type="entry name" value="HscB_C_sf"/>
</dbReference>
<evidence type="ECO:0000313" key="10">
    <source>
        <dbReference type="Proteomes" id="UP001589758"/>
    </source>
</evidence>
<dbReference type="InterPro" id="IPR009073">
    <property type="entry name" value="HscB_oligo_C"/>
</dbReference>
<dbReference type="SMART" id="SM00271">
    <property type="entry name" value="DnaJ"/>
    <property type="match status" value="1"/>
</dbReference>
<comment type="caution">
    <text evidence="9">The sequence shown here is derived from an EMBL/GenBank/DDBJ whole genome shotgun (WGS) entry which is preliminary data.</text>
</comment>
<dbReference type="Gene3D" id="1.10.287.110">
    <property type="entry name" value="DnaJ domain"/>
    <property type="match status" value="1"/>
</dbReference>
<evidence type="ECO:0000256" key="2">
    <source>
        <dbReference type="ARBA" id="ARBA00017570"/>
    </source>
</evidence>